<dbReference type="EMBL" id="JAGGNH010000008">
    <property type="protein sequence ID" value="KAJ0965147.1"/>
    <property type="molecule type" value="Genomic_DNA"/>
</dbReference>
<evidence type="ECO:0000313" key="12">
    <source>
        <dbReference type="EMBL" id="KAJ0965147.1"/>
    </source>
</evidence>
<dbReference type="GO" id="GO:0002758">
    <property type="term" value="P:innate immune response-activating signaling pathway"/>
    <property type="evidence" value="ECO:0007669"/>
    <property type="project" value="UniProtKB-ARBA"/>
</dbReference>
<feature type="domain" description="Disease resistance protein winged helix" evidence="10">
    <location>
        <begin position="422"/>
        <end position="488"/>
    </location>
</feature>
<dbReference type="SUPFAM" id="SSF52540">
    <property type="entry name" value="P-loop containing nucleoside triphosphate hydrolases"/>
    <property type="match status" value="1"/>
</dbReference>
<reference evidence="12" key="2">
    <citation type="journal article" date="2022" name="Hortic Res">
        <title>The genome of Dioscorea zingiberensis sheds light on the biosynthesis, origin and evolution of the medicinally important diosgenin saponins.</title>
        <authorList>
            <person name="Li Y."/>
            <person name="Tan C."/>
            <person name="Li Z."/>
            <person name="Guo J."/>
            <person name="Li S."/>
            <person name="Chen X."/>
            <person name="Wang C."/>
            <person name="Dai X."/>
            <person name="Yang H."/>
            <person name="Song W."/>
            <person name="Hou L."/>
            <person name="Xu J."/>
            <person name="Tong Z."/>
            <person name="Xu A."/>
            <person name="Yuan X."/>
            <person name="Wang W."/>
            <person name="Yang Q."/>
            <person name="Chen L."/>
            <person name="Sun Z."/>
            <person name="Wang K."/>
            <person name="Pan B."/>
            <person name="Chen J."/>
            <person name="Bao Y."/>
            <person name="Liu F."/>
            <person name="Qi X."/>
            <person name="Gang D.R."/>
            <person name="Wen J."/>
            <person name="Li J."/>
        </authorList>
    </citation>
    <scope>NUCLEOTIDE SEQUENCE</scope>
    <source>
        <strain evidence="12">Dzin_1.0</strain>
    </source>
</reference>
<keyword evidence="5" id="KW-0547">Nucleotide-binding</keyword>
<dbReference type="InterPro" id="IPR055414">
    <property type="entry name" value="LRR_R13L4/SHOC2-like"/>
</dbReference>
<protein>
    <recommendedName>
        <fullName evidence="14">Disease resistance protein</fullName>
    </recommendedName>
</protein>
<keyword evidence="13" id="KW-1185">Reference proteome</keyword>
<accession>A0A9D5H6N8</accession>
<dbReference type="InterPro" id="IPR042197">
    <property type="entry name" value="Apaf_helical"/>
</dbReference>
<dbReference type="Proteomes" id="UP001085076">
    <property type="component" value="Miscellaneous, Linkage group lg08"/>
</dbReference>
<dbReference type="Pfam" id="PF23559">
    <property type="entry name" value="WHD_DRP"/>
    <property type="match status" value="1"/>
</dbReference>
<evidence type="ECO:0000259" key="10">
    <source>
        <dbReference type="Pfam" id="PF23559"/>
    </source>
</evidence>
<sequence>MVYSCICFLVMEFLSGLLSCSLWPLLCTSLDKRYNYIRKLKEFKKILQNELERLKSRGNDINDELNRGRLQQGKNPKKEVILWLEDLQKLVNAIESMDTEYGNGMCLRGLCPNYYSRLKQSKRIEKLISDVKCLLENGQFSDDLFAASLPENQDSLPATNIHGSTAERKRDEILRCIRDPEVSKIGVYGMGGVGKTTIMTNIHNQLKETREFDIVIWVTVSSSFNLEKLQDMIAKQLGCDLSSSLDEISRATVLHAAFRRRRNFLIIFDDIWNKVSLQDVGIPEPNRENSSKIVWTTRSIRVCNSMESQREIKVEGLFNEEAWRLFKDKIGSEDVISPEIEPPIAKEVAEECGGLPLALITVGRALRKTYQLEVWRSALQELRSSSTDHIEGMEEEVFRRLKFSYNRLSNDKLRECFLYCALYPEDGDIDVDELIKHWMAEGLIVEVGSWETEKDKGHAILKELKDACMIESAHNYCVKMHDLIRDLAIIITREQPRFMVKAGLRLKESPKEEEWAESLERVSLMDNDIERLHGQPNCPRLLTLFLQNSFLNNISHTFFKHMHNLRVLNLSQTDIVSLPDVLSDLINLHALFFQSCRHLKCLPSLAKLHKLRVLDLKHAPLEEVPHGLENLVKLRYLDISHGYSLRSFPSGILSKFTNLENLLMSKSGWRWPYSNEDDKDKATVAEIIRLENLTMLSAGFSDVMSFNSYSKSGRWKRLKNSNLGIGGCGDFGQHTMRLVGCDFKNVSGVMLPSITQSLEINRCHAMEWIEEGGEIGFPNLHQLELNSLLNFRGLCKQKTQQEALRNLSVLNISFCDQLKWLIPFDLLQNNLQNLNVIDVMRCNGMKEIISCDTGLVTIILPKLERLSMSELPVLTSVCPGKLVCDSLYVIKVVNCPNLKKLPFSIDKVPTALWKIEGTKEWWNILEWDDSHLKQLLPLSEIH</sequence>
<dbReference type="InterPro" id="IPR057135">
    <property type="entry name" value="At4g27190-like_LRR"/>
</dbReference>
<comment type="caution">
    <text evidence="12">The sequence shown here is derived from an EMBL/GenBank/DDBJ whole genome shotgun (WGS) entry which is preliminary data.</text>
</comment>
<proteinExistence type="inferred from homology"/>
<evidence type="ECO:0000313" key="13">
    <source>
        <dbReference type="Proteomes" id="UP001085076"/>
    </source>
</evidence>
<dbReference type="Pfam" id="PF23598">
    <property type="entry name" value="LRR_14"/>
    <property type="match status" value="1"/>
</dbReference>
<keyword evidence="4" id="KW-0611">Plant defense</keyword>
<evidence type="ECO:0000256" key="4">
    <source>
        <dbReference type="ARBA" id="ARBA00022821"/>
    </source>
</evidence>
<keyword evidence="6" id="KW-0175">Coiled coil</keyword>
<feature type="signal peptide" evidence="7">
    <location>
        <begin position="1"/>
        <end position="19"/>
    </location>
</feature>
<dbReference type="Pfam" id="PF00931">
    <property type="entry name" value="NB-ARC"/>
    <property type="match status" value="1"/>
</dbReference>
<organism evidence="12 13">
    <name type="scientific">Dioscorea zingiberensis</name>
    <dbReference type="NCBI Taxonomy" id="325984"/>
    <lineage>
        <taxon>Eukaryota</taxon>
        <taxon>Viridiplantae</taxon>
        <taxon>Streptophyta</taxon>
        <taxon>Embryophyta</taxon>
        <taxon>Tracheophyta</taxon>
        <taxon>Spermatophyta</taxon>
        <taxon>Magnoliopsida</taxon>
        <taxon>Liliopsida</taxon>
        <taxon>Dioscoreales</taxon>
        <taxon>Dioscoreaceae</taxon>
        <taxon>Dioscorea</taxon>
    </lineage>
</organism>
<evidence type="ECO:0000259" key="9">
    <source>
        <dbReference type="Pfam" id="PF23247"/>
    </source>
</evidence>
<dbReference type="SMART" id="SM00369">
    <property type="entry name" value="LRR_TYP"/>
    <property type="match status" value="2"/>
</dbReference>
<dbReference type="InterPro" id="IPR050905">
    <property type="entry name" value="Plant_NBS-LRR"/>
</dbReference>
<dbReference type="GO" id="GO:0009626">
    <property type="term" value="P:plant-type hypersensitive response"/>
    <property type="evidence" value="ECO:0007669"/>
    <property type="project" value="UniProtKB-ARBA"/>
</dbReference>
<dbReference type="OrthoDB" id="786236at2759"/>
<evidence type="ECO:0000256" key="1">
    <source>
        <dbReference type="ARBA" id="ARBA00008894"/>
    </source>
</evidence>
<feature type="chain" id="PRO_5039060454" description="Disease resistance protein" evidence="7">
    <location>
        <begin position="20"/>
        <end position="942"/>
    </location>
</feature>
<feature type="domain" description="NB-ARC" evidence="8">
    <location>
        <begin position="179"/>
        <end position="332"/>
    </location>
</feature>
<keyword evidence="5" id="KW-0067">ATP-binding</keyword>
<dbReference type="FunFam" id="3.40.50.300:FF:001091">
    <property type="entry name" value="Probable disease resistance protein At1g61300"/>
    <property type="match status" value="1"/>
</dbReference>
<evidence type="ECO:0008006" key="14">
    <source>
        <dbReference type="Google" id="ProtNLM"/>
    </source>
</evidence>
<dbReference type="GO" id="GO:0042742">
    <property type="term" value="P:defense response to bacterium"/>
    <property type="evidence" value="ECO:0007669"/>
    <property type="project" value="UniProtKB-ARBA"/>
</dbReference>
<dbReference type="InterPro" id="IPR032675">
    <property type="entry name" value="LRR_dom_sf"/>
</dbReference>
<evidence type="ECO:0000256" key="6">
    <source>
        <dbReference type="SAM" id="Coils"/>
    </source>
</evidence>
<dbReference type="Pfam" id="PF23247">
    <property type="entry name" value="LRR_RPS2"/>
    <property type="match status" value="1"/>
</dbReference>
<keyword evidence="7" id="KW-0732">Signal</keyword>
<feature type="domain" description="Disease resistance R13L4/SHOC-2-like LRR" evidence="11">
    <location>
        <begin position="535"/>
        <end position="706"/>
    </location>
</feature>
<evidence type="ECO:0000259" key="11">
    <source>
        <dbReference type="Pfam" id="PF23598"/>
    </source>
</evidence>
<keyword evidence="3" id="KW-0677">Repeat</keyword>
<name>A0A9D5H6N8_9LILI</name>
<gene>
    <name evidence="12" type="ORF">J5N97_026285</name>
</gene>
<dbReference type="SUPFAM" id="SSF52058">
    <property type="entry name" value="L domain-like"/>
    <property type="match status" value="1"/>
</dbReference>
<dbReference type="AlphaFoldDB" id="A0A9D5H6N8"/>
<dbReference type="InterPro" id="IPR002182">
    <property type="entry name" value="NB-ARC"/>
</dbReference>
<reference evidence="12" key="1">
    <citation type="submission" date="2021-03" db="EMBL/GenBank/DDBJ databases">
        <authorList>
            <person name="Li Z."/>
            <person name="Yang C."/>
        </authorList>
    </citation>
    <scope>NUCLEOTIDE SEQUENCE</scope>
    <source>
        <strain evidence="12">Dzin_1.0</strain>
        <tissue evidence="12">Leaf</tissue>
    </source>
</reference>
<feature type="coiled-coil region" evidence="6">
    <location>
        <begin position="37"/>
        <end position="64"/>
    </location>
</feature>
<dbReference type="PRINTS" id="PR00364">
    <property type="entry name" value="DISEASERSIST"/>
</dbReference>
<dbReference type="Gene3D" id="3.40.50.300">
    <property type="entry name" value="P-loop containing nucleotide triphosphate hydrolases"/>
    <property type="match status" value="1"/>
</dbReference>
<dbReference type="GO" id="GO:0043531">
    <property type="term" value="F:ADP binding"/>
    <property type="evidence" value="ECO:0007669"/>
    <property type="project" value="InterPro"/>
</dbReference>
<dbReference type="InterPro" id="IPR003591">
    <property type="entry name" value="Leu-rich_rpt_typical-subtyp"/>
</dbReference>
<dbReference type="PANTHER" id="PTHR33463">
    <property type="entry name" value="NB-ARC DOMAIN-CONTAINING PROTEIN-RELATED"/>
    <property type="match status" value="1"/>
</dbReference>
<dbReference type="PANTHER" id="PTHR33463:SF187">
    <property type="entry name" value="AND NB-ARC DOMAIN DISEASE RESISTANCE PROTEIN, PUTATIVE-RELATED"/>
    <property type="match status" value="1"/>
</dbReference>
<evidence type="ECO:0000256" key="2">
    <source>
        <dbReference type="ARBA" id="ARBA00022614"/>
    </source>
</evidence>
<keyword evidence="2" id="KW-0433">Leucine-rich repeat</keyword>
<dbReference type="Gene3D" id="3.80.10.10">
    <property type="entry name" value="Ribonuclease Inhibitor"/>
    <property type="match status" value="1"/>
</dbReference>
<dbReference type="InterPro" id="IPR036388">
    <property type="entry name" value="WH-like_DNA-bd_sf"/>
</dbReference>
<dbReference type="Gene3D" id="1.10.8.430">
    <property type="entry name" value="Helical domain of apoptotic protease-activating factors"/>
    <property type="match status" value="1"/>
</dbReference>
<comment type="similarity">
    <text evidence="1">Belongs to the disease resistance NB-LRR family.</text>
</comment>
<evidence type="ECO:0000256" key="3">
    <source>
        <dbReference type="ARBA" id="ARBA00022737"/>
    </source>
</evidence>
<feature type="domain" description="Disease resistance protein At4g27190-like leucine-rich repeats" evidence="9">
    <location>
        <begin position="789"/>
        <end position="906"/>
    </location>
</feature>
<dbReference type="GO" id="GO:0005524">
    <property type="term" value="F:ATP binding"/>
    <property type="evidence" value="ECO:0007669"/>
    <property type="project" value="UniProtKB-KW"/>
</dbReference>
<evidence type="ECO:0000256" key="7">
    <source>
        <dbReference type="SAM" id="SignalP"/>
    </source>
</evidence>
<evidence type="ECO:0000259" key="8">
    <source>
        <dbReference type="Pfam" id="PF00931"/>
    </source>
</evidence>
<dbReference type="FunFam" id="1.10.10.10:FF:000322">
    <property type="entry name" value="Probable disease resistance protein At1g63360"/>
    <property type="match status" value="1"/>
</dbReference>
<dbReference type="InterPro" id="IPR027417">
    <property type="entry name" value="P-loop_NTPase"/>
</dbReference>
<dbReference type="InterPro" id="IPR058922">
    <property type="entry name" value="WHD_DRP"/>
</dbReference>
<dbReference type="Gene3D" id="1.10.10.10">
    <property type="entry name" value="Winged helix-like DNA-binding domain superfamily/Winged helix DNA-binding domain"/>
    <property type="match status" value="1"/>
</dbReference>
<evidence type="ECO:0000256" key="5">
    <source>
        <dbReference type="ARBA" id="ARBA00022840"/>
    </source>
</evidence>